<name>A0A6G1JBN2_9PLEO</name>
<protein>
    <submittedName>
        <fullName evidence="2">Uncharacterized protein</fullName>
    </submittedName>
</protein>
<evidence type="ECO:0000313" key="3">
    <source>
        <dbReference type="Proteomes" id="UP000799291"/>
    </source>
</evidence>
<keyword evidence="3" id="KW-1185">Reference proteome</keyword>
<organism evidence="2 3">
    <name type="scientific">Lentithecium fluviatile CBS 122367</name>
    <dbReference type="NCBI Taxonomy" id="1168545"/>
    <lineage>
        <taxon>Eukaryota</taxon>
        <taxon>Fungi</taxon>
        <taxon>Dikarya</taxon>
        <taxon>Ascomycota</taxon>
        <taxon>Pezizomycotina</taxon>
        <taxon>Dothideomycetes</taxon>
        <taxon>Pleosporomycetidae</taxon>
        <taxon>Pleosporales</taxon>
        <taxon>Massarineae</taxon>
        <taxon>Lentitheciaceae</taxon>
        <taxon>Lentithecium</taxon>
    </lineage>
</organism>
<feature type="region of interest" description="Disordered" evidence="1">
    <location>
        <begin position="45"/>
        <end position="122"/>
    </location>
</feature>
<accession>A0A6G1JBN2</accession>
<evidence type="ECO:0000313" key="2">
    <source>
        <dbReference type="EMBL" id="KAF2687974.1"/>
    </source>
</evidence>
<dbReference type="AlphaFoldDB" id="A0A6G1JBN2"/>
<proteinExistence type="predicted"/>
<sequence length="122" mass="12907">MSLVVSCLIPLDIEALPHRQRQLGRESRLANRSLDPASVDAAKICTTHYPTSPSPPTPTRTPVSSSFNSGTNKGATGAAPRARDGELAGAGDHPATRNSMIAILHEGSTPPRGFQLRLQGRD</sequence>
<reference evidence="2" key="1">
    <citation type="journal article" date="2020" name="Stud. Mycol.">
        <title>101 Dothideomycetes genomes: a test case for predicting lifestyles and emergence of pathogens.</title>
        <authorList>
            <person name="Haridas S."/>
            <person name="Albert R."/>
            <person name="Binder M."/>
            <person name="Bloem J."/>
            <person name="Labutti K."/>
            <person name="Salamov A."/>
            <person name="Andreopoulos B."/>
            <person name="Baker S."/>
            <person name="Barry K."/>
            <person name="Bills G."/>
            <person name="Bluhm B."/>
            <person name="Cannon C."/>
            <person name="Castanera R."/>
            <person name="Culley D."/>
            <person name="Daum C."/>
            <person name="Ezra D."/>
            <person name="Gonzalez J."/>
            <person name="Henrissat B."/>
            <person name="Kuo A."/>
            <person name="Liang C."/>
            <person name="Lipzen A."/>
            <person name="Lutzoni F."/>
            <person name="Magnuson J."/>
            <person name="Mondo S."/>
            <person name="Nolan M."/>
            <person name="Ohm R."/>
            <person name="Pangilinan J."/>
            <person name="Park H.-J."/>
            <person name="Ramirez L."/>
            <person name="Alfaro M."/>
            <person name="Sun H."/>
            <person name="Tritt A."/>
            <person name="Yoshinaga Y."/>
            <person name="Zwiers L.-H."/>
            <person name="Turgeon B."/>
            <person name="Goodwin S."/>
            <person name="Spatafora J."/>
            <person name="Crous P."/>
            <person name="Grigoriev I."/>
        </authorList>
    </citation>
    <scope>NUCLEOTIDE SEQUENCE</scope>
    <source>
        <strain evidence="2">CBS 122367</strain>
    </source>
</reference>
<dbReference type="EMBL" id="MU005574">
    <property type="protein sequence ID" value="KAF2687974.1"/>
    <property type="molecule type" value="Genomic_DNA"/>
</dbReference>
<dbReference type="Proteomes" id="UP000799291">
    <property type="component" value="Unassembled WGS sequence"/>
</dbReference>
<feature type="region of interest" description="Disordered" evidence="1">
    <location>
        <begin position="17"/>
        <end position="36"/>
    </location>
</feature>
<gene>
    <name evidence="2" type="ORF">K458DRAFT_428772</name>
</gene>
<evidence type="ECO:0000256" key="1">
    <source>
        <dbReference type="SAM" id="MobiDB-lite"/>
    </source>
</evidence>